<dbReference type="InterPro" id="IPR049457">
    <property type="entry name" value="Emfourin"/>
</dbReference>
<evidence type="ECO:0008006" key="3">
    <source>
        <dbReference type="Google" id="ProtNLM"/>
    </source>
</evidence>
<accession>A0A553ZRJ9</accession>
<evidence type="ECO:0000313" key="1">
    <source>
        <dbReference type="EMBL" id="TSB44114.1"/>
    </source>
</evidence>
<comment type="caution">
    <text evidence="1">The sequence shown here is derived from an EMBL/GenBank/DDBJ whole genome shotgun (WGS) entry which is preliminary data.</text>
</comment>
<sequence length="88" mass="9518">MRIRVTRSGGLAGLTRQVELDTSGRPDAAEWERLALAAIADSLAESTPGVPDGFRYTVTVDDRTVEFADPGLSEAQDELVDRVLREGT</sequence>
<protein>
    <recommendedName>
        <fullName evidence="3">Metalloprotease</fullName>
    </recommendedName>
</protein>
<gene>
    <name evidence="1" type="ORF">FNZ23_00385</name>
</gene>
<reference evidence="1 2" key="1">
    <citation type="submission" date="2019-07" db="EMBL/GenBank/DDBJ databases">
        <title>Draft genome for Streptomyces benahoarensis MZ03-48.</title>
        <authorList>
            <person name="Gonzalez-Pimentel J.L."/>
        </authorList>
    </citation>
    <scope>NUCLEOTIDE SEQUENCE [LARGE SCALE GENOMIC DNA]</scope>
    <source>
        <strain evidence="1 2">MZ03-48</strain>
    </source>
</reference>
<dbReference type="AlphaFoldDB" id="A0A553ZRJ9"/>
<keyword evidence="2" id="KW-1185">Reference proteome</keyword>
<dbReference type="Proteomes" id="UP000320888">
    <property type="component" value="Unassembled WGS sequence"/>
</dbReference>
<dbReference type="EMBL" id="VKLS01000002">
    <property type="protein sequence ID" value="TSB44114.1"/>
    <property type="molecule type" value="Genomic_DNA"/>
</dbReference>
<dbReference type="Pfam" id="PF20242">
    <property type="entry name" value="Emfourin"/>
    <property type="match status" value="1"/>
</dbReference>
<proteinExistence type="predicted"/>
<name>A0A553ZRJ9_9ACTN</name>
<organism evidence="1 2">
    <name type="scientific">Streptomyces benahoarensis</name>
    <dbReference type="NCBI Taxonomy" id="2595054"/>
    <lineage>
        <taxon>Bacteria</taxon>
        <taxon>Bacillati</taxon>
        <taxon>Actinomycetota</taxon>
        <taxon>Actinomycetes</taxon>
        <taxon>Kitasatosporales</taxon>
        <taxon>Streptomycetaceae</taxon>
        <taxon>Streptomyces</taxon>
    </lineage>
</organism>
<dbReference type="OrthoDB" id="6956709at2"/>
<evidence type="ECO:0000313" key="2">
    <source>
        <dbReference type="Proteomes" id="UP000320888"/>
    </source>
</evidence>